<dbReference type="GO" id="GO:0005739">
    <property type="term" value="C:mitochondrion"/>
    <property type="evidence" value="ECO:0007669"/>
    <property type="project" value="EnsemblFungi"/>
</dbReference>
<dbReference type="GO" id="GO:0031119">
    <property type="term" value="P:tRNA pseudouridine synthesis"/>
    <property type="evidence" value="ECO:0007669"/>
    <property type="project" value="EnsemblFungi"/>
</dbReference>
<evidence type="ECO:0000256" key="3">
    <source>
        <dbReference type="ARBA" id="ARBA00001947"/>
    </source>
</evidence>
<dbReference type="OrthoDB" id="10256309at2759"/>
<evidence type="ECO:0000256" key="7">
    <source>
        <dbReference type="ARBA" id="ARBA00022694"/>
    </source>
</evidence>
<dbReference type="FunFam" id="3.30.70.580:FF:000002">
    <property type="entry name" value="tRNA pseudouridine synthase"/>
    <property type="match status" value="1"/>
</dbReference>
<dbReference type="PANTHER" id="PTHR11142:SF4">
    <property type="entry name" value="PSEUDOURIDYLATE SYNTHASE 1 HOMOLOG"/>
    <property type="match status" value="1"/>
</dbReference>
<dbReference type="KEGG" id="ndi:NDAI_0I00810"/>
<feature type="active site" description="Nucleophile" evidence="15">
    <location>
        <position position="90"/>
    </location>
</feature>
<comment type="cofactor">
    <cofactor evidence="3">
        <name>Zn(2+)</name>
        <dbReference type="ChEBI" id="CHEBI:29105"/>
    </cofactor>
</comment>
<evidence type="ECO:0000256" key="10">
    <source>
        <dbReference type="ARBA" id="ARBA00036943"/>
    </source>
</evidence>
<accession>G0WFT9</accession>
<dbReference type="GO" id="GO:0003723">
    <property type="term" value="F:RNA binding"/>
    <property type="evidence" value="ECO:0007669"/>
    <property type="project" value="InterPro"/>
</dbReference>
<dbReference type="InterPro" id="IPR020103">
    <property type="entry name" value="PsdUridine_synth_cat_dom_sf"/>
</dbReference>
<name>G0WFT9_NAUDC</name>
<evidence type="ECO:0000313" key="19">
    <source>
        <dbReference type="Proteomes" id="UP000000689"/>
    </source>
</evidence>
<dbReference type="InterPro" id="IPR041708">
    <property type="entry name" value="PUS1/PUS2-like"/>
</dbReference>
<evidence type="ECO:0000256" key="5">
    <source>
        <dbReference type="ARBA" id="ARBA00009375"/>
    </source>
</evidence>
<evidence type="ECO:0000256" key="16">
    <source>
        <dbReference type="PIRSR" id="PIRSR641708-2"/>
    </source>
</evidence>
<gene>
    <name evidence="18" type="primary">NDAI0I00810</name>
    <name evidence="18" type="ordered locus">NDAI_0I00810</name>
</gene>
<evidence type="ECO:0000256" key="4">
    <source>
        <dbReference type="ARBA" id="ARBA00004123"/>
    </source>
</evidence>
<evidence type="ECO:0000256" key="13">
    <source>
        <dbReference type="ARBA" id="ARBA00079072"/>
    </source>
</evidence>
<dbReference type="InterPro" id="IPR020095">
    <property type="entry name" value="PsdUridine_synth_TruA_C"/>
</dbReference>
<feature type="domain" description="Pseudouridine synthase I TruA alpha/beta" evidence="17">
    <location>
        <begin position="194"/>
        <end position="293"/>
    </location>
</feature>
<dbReference type="GO" id="GO:0005634">
    <property type="term" value="C:nucleus"/>
    <property type="evidence" value="ECO:0007669"/>
    <property type="project" value="UniProtKB-SubCell"/>
</dbReference>
<sequence>MSLKAILSSIKKTLLGTTPTTNEVIRKIPKRRVAIMLGYRGTGYYGMQYNPPRETIESTLFNALVSVDAISEKNSLDISKNGLMRTARTDKGVHAAGNLISLKVLMKDPNTLNELKTKLNGVLSESGSGLKIWDIRRINKSFNCRKVCSSRWYEYLLPACVLDNTVTRGPLNLDILKKYRVSDTILNKFQNVSNQYIGSHNFHNFTVKKTSTDLSCKRYVKKIIIAPLVDMNNIEWISVRLHGQSFMMNQIRKMLSLAIYLTRYDYPSSTVNSLFATDIKVYIPNAPASGLLLDFPIFDAYNEKLIKLGYSPIEFNQYRKKMNDFKKK</sequence>
<dbReference type="InterPro" id="IPR020094">
    <property type="entry name" value="TruA/RsuA/RluB/E/F_N"/>
</dbReference>
<dbReference type="EMBL" id="HE580275">
    <property type="protein sequence ID" value="CCD26650.1"/>
    <property type="molecule type" value="Genomic_DNA"/>
</dbReference>
<keyword evidence="6" id="KW-0507">mRNA processing</keyword>
<dbReference type="HOGENOM" id="CLU_021971_4_0_1"/>
<dbReference type="STRING" id="1071378.G0WFT9"/>
<organism evidence="18 19">
    <name type="scientific">Naumovozyma dairenensis (strain ATCC 10597 / BCRC 20456 / CBS 421 / NBRC 0211 / NRRL Y-12639)</name>
    <name type="common">Saccharomyces dairenensis</name>
    <dbReference type="NCBI Taxonomy" id="1071378"/>
    <lineage>
        <taxon>Eukaryota</taxon>
        <taxon>Fungi</taxon>
        <taxon>Dikarya</taxon>
        <taxon>Ascomycota</taxon>
        <taxon>Saccharomycotina</taxon>
        <taxon>Saccharomycetes</taxon>
        <taxon>Saccharomycetales</taxon>
        <taxon>Saccharomycetaceae</taxon>
        <taxon>Naumovozyma</taxon>
    </lineage>
</organism>
<dbReference type="Gene3D" id="3.30.70.660">
    <property type="entry name" value="Pseudouridine synthase I, catalytic domain, C-terminal subdomain"/>
    <property type="match status" value="1"/>
</dbReference>
<dbReference type="GO" id="GO:1990481">
    <property type="term" value="P:mRNA pseudouridine synthesis"/>
    <property type="evidence" value="ECO:0007669"/>
    <property type="project" value="EnsemblFungi"/>
</dbReference>
<dbReference type="SUPFAM" id="SSF55120">
    <property type="entry name" value="Pseudouridine synthase"/>
    <property type="match status" value="1"/>
</dbReference>
<evidence type="ECO:0000259" key="17">
    <source>
        <dbReference type="Pfam" id="PF01416"/>
    </source>
</evidence>
<feature type="binding site" evidence="16">
    <location>
        <position position="153"/>
    </location>
    <ligand>
        <name>substrate</name>
    </ligand>
</feature>
<dbReference type="CDD" id="cd02568">
    <property type="entry name" value="PseudoU_synth_PUS1_PUS2"/>
    <property type="match status" value="1"/>
</dbReference>
<dbReference type="OMA" id="CDARTYT"/>
<keyword evidence="19" id="KW-1185">Reference proteome</keyword>
<dbReference type="GO" id="GO:0009982">
    <property type="term" value="F:pseudouridine synthase activity"/>
    <property type="evidence" value="ECO:0007669"/>
    <property type="project" value="EnsemblFungi"/>
</dbReference>
<comment type="subcellular location">
    <subcellularLocation>
        <location evidence="4">Nucleus</location>
    </subcellularLocation>
</comment>
<dbReference type="GeneID" id="11493504"/>
<evidence type="ECO:0000256" key="9">
    <source>
        <dbReference type="ARBA" id="ARBA00023242"/>
    </source>
</evidence>
<comment type="catalytic activity">
    <reaction evidence="1">
        <text>a uridine in mRNA = a pseudouridine in mRNA</text>
        <dbReference type="Rhea" id="RHEA:56644"/>
        <dbReference type="Rhea" id="RHEA-COMP:14658"/>
        <dbReference type="Rhea" id="RHEA-COMP:14659"/>
        <dbReference type="ChEBI" id="CHEBI:65314"/>
        <dbReference type="ChEBI" id="CHEBI:65315"/>
    </reaction>
</comment>
<evidence type="ECO:0000256" key="8">
    <source>
        <dbReference type="ARBA" id="ARBA00023235"/>
    </source>
</evidence>
<dbReference type="GO" id="GO:0031120">
    <property type="term" value="P:snRNA pseudouridine synthesis"/>
    <property type="evidence" value="ECO:0007669"/>
    <property type="project" value="UniProtKB-ARBA"/>
</dbReference>
<dbReference type="NCBIfam" id="TIGR00071">
    <property type="entry name" value="hisT_truA"/>
    <property type="match status" value="1"/>
</dbReference>
<dbReference type="InterPro" id="IPR001406">
    <property type="entry name" value="PsdUridine_synth_TruA"/>
</dbReference>
<keyword evidence="8" id="KW-0413">Isomerase</keyword>
<evidence type="ECO:0000256" key="6">
    <source>
        <dbReference type="ARBA" id="ARBA00022664"/>
    </source>
</evidence>
<protein>
    <recommendedName>
        <fullName evidence="12">tRNA pseudouridine synthase 1</fullName>
    </recommendedName>
    <alternativeName>
        <fullName evidence="13">tRNA pseudouridylate synthase 1</fullName>
    </alternativeName>
    <alternativeName>
        <fullName evidence="14">tRNA-uridine isomerase 1</fullName>
    </alternativeName>
</protein>
<evidence type="ECO:0000256" key="12">
    <source>
        <dbReference type="ARBA" id="ARBA00073968"/>
    </source>
</evidence>
<comment type="catalytic activity">
    <reaction evidence="2">
        <text>uridine in snRNA = pseudouridine in snRNA</text>
        <dbReference type="Rhea" id="RHEA:51124"/>
        <dbReference type="Rhea" id="RHEA-COMP:12891"/>
        <dbReference type="Rhea" id="RHEA-COMP:12892"/>
        <dbReference type="ChEBI" id="CHEBI:65314"/>
        <dbReference type="ChEBI" id="CHEBI:65315"/>
    </reaction>
</comment>
<dbReference type="Pfam" id="PF01416">
    <property type="entry name" value="PseudoU_synth_1"/>
    <property type="match status" value="1"/>
</dbReference>
<dbReference type="RefSeq" id="XP_003671893.1">
    <property type="nucleotide sequence ID" value="XM_003671845.1"/>
</dbReference>
<evidence type="ECO:0000256" key="1">
    <source>
        <dbReference type="ARBA" id="ARBA00001166"/>
    </source>
</evidence>
<comment type="catalytic activity">
    <reaction evidence="10">
        <text>a uridine in tRNA = a pseudouridine in tRNA</text>
        <dbReference type="Rhea" id="RHEA:54572"/>
        <dbReference type="Rhea" id="RHEA-COMP:13339"/>
        <dbReference type="Rhea" id="RHEA-COMP:13934"/>
        <dbReference type="ChEBI" id="CHEBI:65314"/>
        <dbReference type="ChEBI" id="CHEBI:65315"/>
    </reaction>
</comment>
<dbReference type="Proteomes" id="UP000000689">
    <property type="component" value="Chromosome 9"/>
</dbReference>
<proteinExistence type="inferred from homology"/>
<comment type="function">
    <text evidence="11">Formation of pseudouridine at positions 27 and 28 in the anticodon stem and loop of transfer RNAs; at positions 34 and 36 of intron-containing precursor tRNA(Ile) and at position 35 in the intron-containing tRNA(Tyr). Catalyzes pseudouridylation at position 44 in U2 snRNA. Also catalyzes pseudouridylation of mRNAs.</text>
</comment>
<evidence type="ECO:0000256" key="14">
    <source>
        <dbReference type="ARBA" id="ARBA00080858"/>
    </source>
</evidence>
<dbReference type="FunFam" id="3.30.70.660:FF:000002">
    <property type="entry name" value="tRNA pseudouridine synthase"/>
    <property type="match status" value="1"/>
</dbReference>
<keyword evidence="9" id="KW-0539">Nucleus</keyword>
<keyword evidence="7" id="KW-0819">tRNA processing</keyword>
<evidence type="ECO:0000256" key="15">
    <source>
        <dbReference type="PIRSR" id="PIRSR641708-1"/>
    </source>
</evidence>
<evidence type="ECO:0000313" key="18">
    <source>
        <dbReference type="EMBL" id="CCD26650.1"/>
    </source>
</evidence>
<dbReference type="InterPro" id="IPR020097">
    <property type="entry name" value="PsdUridine_synth_TruA_a/b_dom"/>
</dbReference>
<dbReference type="eggNOG" id="KOG2553">
    <property type="taxonomic scope" value="Eukaryota"/>
</dbReference>
<dbReference type="Gene3D" id="3.30.70.580">
    <property type="entry name" value="Pseudouridine synthase I, catalytic domain, N-terminal subdomain"/>
    <property type="match status" value="1"/>
</dbReference>
<evidence type="ECO:0000256" key="11">
    <source>
        <dbReference type="ARBA" id="ARBA00053072"/>
    </source>
</evidence>
<evidence type="ECO:0000256" key="2">
    <source>
        <dbReference type="ARBA" id="ARBA00001832"/>
    </source>
</evidence>
<comment type="similarity">
    <text evidence="5">Belongs to the tRNA pseudouridine synthase TruA family.</text>
</comment>
<dbReference type="PANTHER" id="PTHR11142">
    <property type="entry name" value="PSEUDOURIDYLATE SYNTHASE"/>
    <property type="match status" value="1"/>
</dbReference>
<dbReference type="GO" id="GO:0006397">
    <property type="term" value="P:mRNA processing"/>
    <property type="evidence" value="ECO:0007669"/>
    <property type="project" value="UniProtKB-KW"/>
</dbReference>
<reference evidence="18 19" key="1">
    <citation type="journal article" date="2011" name="Proc. Natl. Acad. Sci. U.S.A.">
        <title>Evolutionary erosion of yeast sex chromosomes by mating-type switching accidents.</title>
        <authorList>
            <person name="Gordon J.L."/>
            <person name="Armisen D."/>
            <person name="Proux-Wera E."/>
            <person name="Oheigeartaigh S.S."/>
            <person name="Byrne K.P."/>
            <person name="Wolfe K.H."/>
        </authorList>
    </citation>
    <scope>NUCLEOTIDE SEQUENCE [LARGE SCALE GENOMIC DNA]</scope>
    <source>
        <strain evidence="19">ATCC 10597 / BCRC 20456 / CBS 421 / NBRC 0211 / NRRL Y-12639</strain>
    </source>
</reference>
<dbReference type="AlphaFoldDB" id="G0WFT9"/>